<evidence type="ECO:0000256" key="5">
    <source>
        <dbReference type="ARBA" id="ARBA00015611"/>
    </source>
</evidence>
<evidence type="ECO:0000313" key="17">
    <source>
        <dbReference type="EMBL" id="OMI35511.1"/>
    </source>
</evidence>
<dbReference type="Gene3D" id="2.60.40.1730">
    <property type="entry name" value="tricorn interacting facor f3 domain"/>
    <property type="match status" value="1"/>
</dbReference>
<dbReference type="InterPro" id="IPR042097">
    <property type="entry name" value="Aminopeptidase_N-like_N_sf"/>
</dbReference>
<evidence type="ECO:0000256" key="10">
    <source>
        <dbReference type="ARBA" id="ARBA00023049"/>
    </source>
</evidence>
<protein>
    <recommendedName>
        <fullName evidence="5">Aminopeptidase N</fullName>
        <ecNumber evidence="4">3.4.11.2</ecNumber>
    </recommendedName>
    <alternativeName>
        <fullName evidence="11">Alanine aminopeptidase</fullName>
    </alternativeName>
    <alternativeName>
        <fullName evidence="12">Lysyl aminopeptidase</fullName>
    </alternativeName>
</protein>
<dbReference type="CDD" id="cd09603">
    <property type="entry name" value="M1_APN_like"/>
    <property type="match status" value="1"/>
</dbReference>
<keyword evidence="18" id="KW-1185">Reference proteome</keyword>
<dbReference type="InterPro" id="IPR001930">
    <property type="entry name" value="Peptidase_M1"/>
</dbReference>
<evidence type="ECO:0000256" key="13">
    <source>
        <dbReference type="SAM" id="MobiDB-lite"/>
    </source>
</evidence>
<dbReference type="SUPFAM" id="SSF55486">
    <property type="entry name" value="Metalloproteases ('zincins'), catalytic domain"/>
    <property type="match status" value="1"/>
</dbReference>
<evidence type="ECO:0000256" key="11">
    <source>
        <dbReference type="ARBA" id="ARBA00029811"/>
    </source>
</evidence>
<dbReference type="GO" id="GO:0008270">
    <property type="term" value="F:zinc ion binding"/>
    <property type="evidence" value="ECO:0007669"/>
    <property type="project" value="InterPro"/>
</dbReference>
<evidence type="ECO:0000256" key="2">
    <source>
        <dbReference type="ARBA" id="ARBA00001947"/>
    </source>
</evidence>
<evidence type="ECO:0000256" key="12">
    <source>
        <dbReference type="ARBA" id="ARBA00031533"/>
    </source>
</evidence>
<dbReference type="PANTHER" id="PTHR11533">
    <property type="entry name" value="PROTEASE M1 ZINC METALLOPROTEASE"/>
    <property type="match status" value="1"/>
</dbReference>
<evidence type="ECO:0000256" key="9">
    <source>
        <dbReference type="ARBA" id="ARBA00022833"/>
    </source>
</evidence>
<keyword evidence="14" id="KW-0732">Signal</keyword>
<dbReference type="InterPro" id="IPR050344">
    <property type="entry name" value="Peptidase_M1_aminopeptidases"/>
</dbReference>
<evidence type="ECO:0000256" key="1">
    <source>
        <dbReference type="ARBA" id="ARBA00000098"/>
    </source>
</evidence>
<proteinExistence type="inferred from homology"/>
<dbReference type="EMBL" id="ASQP01000395">
    <property type="protein sequence ID" value="OMI35511.1"/>
    <property type="molecule type" value="Genomic_DNA"/>
</dbReference>
<comment type="caution">
    <text evidence="17">The sequence shown here is derived from an EMBL/GenBank/DDBJ whole genome shotgun (WGS) entry which is preliminary data.</text>
</comment>
<accession>A0A1R1SAU4</accession>
<keyword evidence="7" id="KW-0479">Metal-binding</keyword>
<comment type="cofactor">
    <cofactor evidence="2">
        <name>Zn(2+)</name>
        <dbReference type="ChEBI" id="CHEBI:29105"/>
    </cofactor>
</comment>
<dbReference type="AlphaFoldDB" id="A0A1R1SAU4"/>
<dbReference type="InterPro" id="IPR014782">
    <property type="entry name" value="Peptidase_M1_dom"/>
</dbReference>
<feature type="domain" description="Peptidase M1 membrane alanine aminopeptidase" evidence="15">
    <location>
        <begin position="312"/>
        <end position="452"/>
    </location>
</feature>
<organism evidence="17 18">
    <name type="scientific">Streptomyces sparsogenes DSM 40356</name>
    <dbReference type="NCBI Taxonomy" id="1331668"/>
    <lineage>
        <taxon>Bacteria</taxon>
        <taxon>Bacillati</taxon>
        <taxon>Actinomycetota</taxon>
        <taxon>Actinomycetes</taxon>
        <taxon>Kitasatosporales</taxon>
        <taxon>Streptomycetaceae</taxon>
        <taxon>Streptomyces</taxon>
    </lineage>
</organism>
<feature type="compositionally biased region" description="Gly residues" evidence="13">
    <location>
        <begin position="478"/>
        <end position="497"/>
    </location>
</feature>
<dbReference type="InterPro" id="IPR027268">
    <property type="entry name" value="Peptidase_M4/M1_CTD_sf"/>
</dbReference>
<dbReference type="Proteomes" id="UP000186168">
    <property type="component" value="Unassembled WGS sequence"/>
</dbReference>
<reference evidence="17 18" key="1">
    <citation type="submission" date="2013-05" db="EMBL/GenBank/DDBJ databases">
        <title>Genome sequence of Streptomyces sparsogenes DSM 40356.</title>
        <authorList>
            <person name="Coyne S."/>
            <person name="Seebeck F.P."/>
        </authorList>
    </citation>
    <scope>NUCLEOTIDE SEQUENCE [LARGE SCALE GENOMIC DNA]</scope>
    <source>
        <strain evidence="17 18">DSM 40356</strain>
    </source>
</reference>
<dbReference type="SUPFAM" id="SSF63737">
    <property type="entry name" value="Leukotriene A4 hydrolase N-terminal domain"/>
    <property type="match status" value="1"/>
</dbReference>
<keyword evidence="6" id="KW-0645">Protease</keyword>
<dbReference type="GO" id="GO:0008237">
    <property type="term" value="F:metallopeptidase activity"/>
    <property type="evidence" value="ECO:0007669"/>
    <property type="project" value="UniProtKB-KW"/>
</dbReference>
<evidence type="ECO:0000259" key="15">
    <source>
        <dbReference type="Pfam" id="PF01433"/>
    </source>
</evidence>
<evidence type="ECO:0000259" key="16">
    <source>
        <dbReference type="Pfam" id="PF17900"/>
    </source>
</evidence>
<keyword evidence="17" id="KW-0031">Aminopeptidase</keyword>
<dbReference type="GO" id="GO:0016285">
    <property type="term" value="F:alanyl aminopeptidase activity"/>
    <property type="evidence" value="ECO:0007669"/>
    <property type="project" value="UniProtKB-EC"/>
</dbReference>
<feature type="chain" id="PRO_5012006044" description="Aminopeptidase N" evidence="14">
    <location>
        <begin position="32"/>
        <end position="497"/>
    </location>
</feature>
<feature type="domain" description="Aminopeptidase N-like N-terminal" evidence="16">
    <location>
        <begin position="55"/>
        <end position="221"/>
    </location>
</feature>
<evidence type="ECO:0000256" key="7">
    <source>
        <dbReference type="ARBA" id="ARBA00022723"/>
    </source>
</evidence>
<evidence type="ECO:0000256" key="6">
    <source>
        <dbReference type="ARBA" id="ARBA00022670"/>
    </source>
</evidence>
<evidence type="ECO:0000256" key="14">
    <source>
        <dbReference type="SAM" id="SignalP"/>
    </source>
</evidence>
<keyword evidence="10" id="KW-0482">Metalloprotease</keyword>
<sequence>MPARWKHRHRTTTLVTALAAGIALTALPASAAPYGSGVGDPYFPDDGNSGYDVSEYDVRVNYDPARPRHLEGDTTVQAVATQDLDHFHLDLEGFQVTSVTVDGTPASAVSREGAHELVVTPARPLAKDTRFSVRVRYSGKPVGEGWHTLANGGASATGEPHSATAWYPANDHPSDKATFRLTATVPTGWRVVGNGRPGATSTGRGTSTFRWYEDQPMATFLSTIGIDKFTVRTSELSDGTPVIHAYSPGAGVHPEAEAQLPEIIDFLASKFGPYPFSSAGAIVIDGNDDGGPNALETQSRPTYQGGFSDVSMVHENAHQWFGNSVSLSDWRDGCLAECFAQYAGQLWDEEKHGADLDNGFYRSMVEESTADPDFWTTRLYDPGKGRELAGALYFKGSMMLHALRRTVGDPAFFGALKRWQRDHRYGNASWPQFEALMGKVSGKDLTGFFGAWAHGTTVPEKKYLFPGSLGALDPAAEHGGGTAGARNTWGGGTGDHT</sequence>
<keyword evidence="8" id="KW-0378">Hydrolase</keyword>
<dbReference type="Pfam" id="PF17900">
    <property type="entry name" value="Peptidase_M1_N"/>
    <property type="match status" value="1"/>
</dbReference>
<feature type="region of interest" description="Disordered" evidence="13">
    <location>
        <begin position="476"/>
        <end position="497"/>
    </location>
</feature>
<dbReference type="Pfam" id="PF01433">
    <property type="entry name" value="Peptidase_M1"/>
    <property type="match status" value="1"/>
</dbReference>
<evidence type="ECO:0000256" key="4">
    <source>
        <dbReference type="ARBA" id="ARBA00012564"/>
    </source>
</evidence>
<comment type="catalytic activity">
    <reaction evidence="1">
        <text>Release of an N-terminal amino acid, Xaa-|-Yaa- from a peptide, amide or arylamide. Xaa is preferably Ala, but may be most amino acids including Pro (slow action). When a terminal hydrophobic residue is followed by a prolyl residue, the two may be released as an intact Xaa-Pro dipeptide.</text>
        <dbReference type="EC" id="3.4.11.2"/>
    </reaction>
</comment>
<dbReference type="InterPro" id="IPR045357">
    <property type="entry name" value="Aminopeptidase_N-like_N"/>
</dbReference>
<dbReference type="PRINTS" id="PR00756">
    <property type="entry name" value="ALADIPTASE"/>
</dbReference>
<feature type="signal peptide" evidence="14">
    <location>
        <begin position="1"/>
        <end position="31"/>
    </location>
</feature>
<gene>
    <name evidence="17" type="ORF">SPAR_30751</name>
</gene>
<dbReference type="RefSeq" id="WP_079254540.1">
    <property type="nucleotide sequence ID" value="NZ_ASQP01000395.1"/>
</dbReference>
<dbReference type="EC" id="3.4.11.2" evidence="4"/>
<dbReference type="PANTHER" id="PTHR11533:SF297">
    <property type="entry name" value="AMINOPEPTIDASE N"/>
    <property type="match status" value="1"/>
</dbReference>
<comment type="similarity">
    <text evidence="3">Belongs to the peptidase M1 family.</text>
</comment>
<keyword evidence="9" id="KW-0862">Zinc</keyword>
<evidence type="ECO:0000256" key="3">
    <source>
        <dbReference type="ARBA" id="ARBA00010136"/>
    </source>
</evidence>
<dbReference type="Gene3D" id="1.10.390.10">
    <property type="entry name" value="Neutral Protease Domain 2"/>
    <property type="match status" value="1"/>
</dbReference>
<name>A0A1R1SAU4_9ACTN</name>
<evidence type="ECO:0000256" key="8">
    <source>
        <dbReference type="ARBA" id="ARBA00022801"/>
    </source>
</evidence>
<evidence type="ECO:0000313" key="18">
    <source>
        <dbReference type="Proteomes" id="UP000186168"/>
    </source>
</evidence>
<dbReference type="GO" id="GO:0006508">
    <property type="term" value="P:proteolysis"/>
    <property type="evidence" value="ECO:0007669"/>
    <property type="project" value="UniProtKB-KW"/>
</dbReference>